<dbReference type="Proteomes" id="UP000177697">
    <property type="component" value="Unassembled WGS sequence"/>
</dbReference>
<reference evidence="1 2" key="1">
    <citation type="journal article" date="2016" name="Nat. Commun.">
        <title>Thousands of microbial genomes shed light on interconnected biogeochemical processes in an aquifer system.</title>
        <authorList>
            <person name="Anantharaman K."/>
            <person name="Brown C.T."/>
            <person name="Hug L.A."/>
            <person name="Sharon I."/>
            <person name="Castelle C.J."/>
            <person name="Probst A.J."/>
            <person name="Thomas B.C."/>
            <person name="Singh A."/>
            <person name="Wilkins M.J."/>
            <person name="Karaoz U."/>
            <person name="Brodie E.L."/>
            <person name="Williams K.H."/>
            <person name="Hubbard S.S."/>
            <person name="Banfield J.F."/>
        </authorList>
    </citation>
    <scope>NUCLEOTIDE SEQUENCE [LARGE SCALE GENOMIC DNA]</scope>
</reference>
<dbReference type="EMBL" id="MHWW01000025">
    <property type="protein sequence ID" value="OHB14241.1"/>
    <property type="molecule type" value="Genomic_DNA"/>
</dbReference>
<dbReference type="AlphaFoldDB" id="A0A1G2UXZ4"/>
<protein>
    <submittedName>
        <fullName evidence="1">Uncharacterized protein</fullName>
    </submittedName>
</protein>
<evidence type="ECO:0000313" key="2">
    <source>
        <dbReference type="Proteomes" id="UP000177697"/>
    </source>
</evidence>
<dbReference type="SUPFAM" id="SSF52309">
    <property type="entry name" value="N-(deoxy)ribosyltransferase-like"/>
    <property type="match status" value="1"/>
</dbReference>
<evidence type="ECO:0000313" key="1">
    <source>
        <dbReference type="EMBL" id="OHB14241.1"/>
    </source>
</evidence>
<sequence>MQELAEVAINFLRRVSEGGNKVIEICGPMTTGGLGSFEANMKRFNHAIEMAVESGYVVFDLPFFQPAIIRIENFTEGQNEYNWDILHVFLRRIFESGYITKGFFLPDWQTSIGAKWEREEFIRLQIPIEDCPPEWVE</sequence>
<proteinExistence type="predicted"/>
<organism evidence="1 2">
    <name type="scientific">Candidatus Zambryskibacteria bacterium RIFOXYC1_FULL_39_10</name>
    <dbReference type="NCBI Taxonomy" id="1802779"/>
    <lineage>
        <taxon>Bacteria</taxon>
        <taxon>Candidatus Zambryskiibacteriota</taxon>
    </lineage>
</organism>
<gene>
    <name evidence="1" type="ORF">A2431_02695</name>
</gene>
<accession>A0A1G2UXZ4</accession>
<name>A0A1G2UXZ4_9BACT</name>
<comment type="caution">
    <text evidence="1">The sequence shown here is derived from an EMBL/GenBank/DDBJ whole genome shotgun (WGS) entry which is preliminary data.</text>
</comment>